<gene>
    <name evidence="1" type="primary">Bm191</name>
    <name evidence="1" type="ORF">BM_Bm191</name>
</gene>
<sequence>MFQIYQNLLFKIIKSDHVTLCHIIKNFLQVKWFWKNCAKKKKKKREKRAKISHKLSVHV</sequence>
<organism evidence="1">
    <name type="scientific">Brugia malayi</name>
    <name type="common">Filarial nematode worm</name>
    <dbReference type="NCBI Taxonomy" id="6279"/>
    <lineage>
        <taxon>Eukaryota</taxon>
        <taxon>Metazoa</taxon>
        <taxon>Ecdysozoa</taxon>
        <taxon>Nematoda</taxon>
        <taxon>Chromadorea</taxon>
        <taxon>Rhabditida</taxon>
        <taxon>Spirurina</taxon>
        <taxon>Spiruromorpha</taxon>
        <taxon>Filarioidea</taxon>
        <taxon>Onchocercidae</taxon>
        <taxon>Brugia</taxon>
    </lineage>
</organism>
<reference evidence="1" key="1">
    <citation type="journal article" date="2007" name="Science">
        <title>Draft genome of the filarial nematode parasite Brugia malayi.</title>
        <authorList>
            <person name="Ghedin E."/>
            <person name="Wang S."/>
            <person name="Spiro D."/>
            <person name="Caler E."/>
            <person name="Zhao Q."/>
            <person name="Crabtree J."/>
            <person name="Allen J.E."/>
            <person name="Delcher A.L."/>
            <person name="Guiliano D.B."/>
            <person name="Miranda-Saavedra D."/>
            <person name="Angiuoli S.V."/>
            <person name="Creasy T."/>
            <person name="Amedeo P."/>
            <person name="Haas B."/>
            <person name="El-Sayed N.M."/>
            <person name="Wortman J.R."/>
            <person name="Feldblyum T."/>
            <person name="Tallon L."/>
            <person name="Schatz M."/>
            <person name="Shumway M."/>
            <person name="Koo H."/>
            <person name="Salzberg S.L."/>
            <person name="Schobel S."/>
            <person name="Pertea M."/>
            <person name="Pop M."/>
            <person name="White O."/>
            <person name="Barton G.J."/>
            <person name="Carlow C.K."/>
            <person name="Crawford M.J."/>
            <person name="Daub J."/>
            <person name="Dimmic M.W."/>
            <person name="Estes C.F."/>
            <person name="Foster J.M."/>
            <person name="Ganatra M."/>
            <person name="Gregory W.F."/>
            <person name="Johnson N.M."/>
            <person name="Jin J."/>
            <person name="Komuniecki R."/>
            <person name="Korf I."/>
            <person name="Kumar S."/>
            <person name="Laney S."/>
            <person name="Li B.W."/>
            <person name="Li W."/>
            <person name="Lindblom T.H."/>
            <person name="Lustigman S."/>
            <person name="Ma D."/>
            <person name="Maina C.V."/>
            <person name="Martin D.M."/>
            <person name="McCarter J.P."/>
            <person name="McReynolds L."/>
            <person name="Mitreva M."/>
            <person name="Nutman T.B."/>
            <person name="Parkinson J."/>
            <person name="Peregrin-Alvarez J.M."/>
            <person name="Poole C."/>
            <person name="Ren Q."/>
            <person name="Saunders L."/>
            <person name="Sluder A.E."/>
            <person name="Smith K."/>
            <person name="Stanke M."/>
            <person name="Unnasch T.R."/>
            <person name="Ware J."/>
            <person name="Wei A.D."/>
            <person name="Weil G."/>
            <person name="Williams D.J."/>
            <person name="Zhang Y."/>
            <person name="Williams S.A."/>
            <person name="Fraser-Liggett C."/>
            <person name="Slatko B."/>
            <person name="Blaxter M.L."/>
            <person name="Scott A.L."/>
        </authorList>
    </citation>
    <scope>NUCLEOTIDE SEQUENCE</scope>
    <source>
        <strain evidence="1">FR3</strain>
    </source>
</reference>
<accession>A0A0J9XMK3</accession>
<name>A0A0J9XMK3_BRUMA</name>
<reference evidence="1" key="2">
    <citation type="submission" date="2012-12" db="EMBL/GenBank/DDBJ databases">
        <authorList>
            <person name="Gao Y.W."/>
            <person name="Fan S.T."/>
            <person name="Sun H.T."/>
            <person name="Wang Z."/>
            <person name="Gao X.L."/>
            <person name="Li Y.G."/>
            <person name="Wang T.C."/>
            <person name="Zhang K."/>
            <person name="Xu W.W."/>
            <person name="Yu Z.J."/>
            <person name="Xia X.Z."/>
        </authorList>
    </citation>
    <scope>NUCLEOTIDE SEQUENCE</scope>
    <source>
        <strain evidence="1">FR3</strain>
    </source>
</reference>
<dbReference type="EMBL" id="LN856461">
    <property type="protein sequence ID" value="CDP91621.1"/>
    <property type="molecule type" value="Genomic_DNA"/>
</dbReference>
<proteinExistence type="predicted"/>
<dbReference type="AlphaFoldDB" id="A0A0J9XMK3"/>
<protein>
    <submittedName>
        <fullName evidence="1">Bm191</fullName>
    </submittedName>
</protein>
<evidence type="ECO:0000313" key="1">
    <source>
        <dbReference type="EMBL" id="CDP91621.1"/>
    </source>
</evidence>